<evidence type="ECO:0000313" key="2">
    <source>
        <dbReference type="EMBL" id="KIK10256.1"/>
    </source>
</evidence>
<dbReference type="EMBL" id="KN838536">
    <property type="protein sequence ID" value="KIK10256.1"/>
    <property type="molecule type" value="Genomic_DNA"/>
</dbReference>
<feature type="transmembrane region" description="Helical" evidence="1">
    <location>
        <begin position="54"/>
        <end position="78"/>
    </location>
</feature>
<dbReference type="AlphaFoldDB" id="A0A0C9XZ82"/>
<accession>A0A0C9XZ82</accession>
<keyword evidence="1" id="KW-1133">Transmembrane helix</keyword>
<feature type="transmembrane region" description="Helical" evidence="1">
    <location>
        <begin position="90"/>
        <end position="110"/>
    </location>
</feature>
<dbReference type="Proteomes" id="UP000054477">
    <property type="component" value="Unassembled WGS sequence"/>
</dbReference>
<feature type="transmembrane region" description="Helical" evidence="1">
    <location>
        <begin position="21"/>
        <end position="42"/>
    </location>
</feature>
<evidence type="ECO:0000256" key="1">
    <source>
        <dbReference type="SAM" id="Phobius"/>
    </source>
</evidence>
<evidence type="ECO:0000313" key="3">
    <source>
        <dbReference type="Proteomes" id="UP000054477"/>
    </source>
</evidence>
<reference evidence="2 3" key="1">
    <citation type="submission" date="2014-04" db="EMBL/GenBank/DDBJ databases">
        <authorList>
            <consortium name="DOE Joint Genome Institute"/>
            <person name="Kuo A."/>
            <person name="Kohler A."/>
            <person name="Nagy L.G."/>
            <person name="Floudas D."/>
            <person name="Copeland A."/>
            <person name="Barry K.W."/>
            <person name="Cichocki N."/>
            <person name="Veneault-Fourrey C."/>
            <person name="LaButti K."/>
            <person name="Lindquist E.A."/>
            <person name="Lipzen A."/>
            <person name="Lundell T."/>
            <person name="Morin E."/>
            <person name="Murat C."/>
            <person name="Sun H."/>
            <person name="Tunlid A."/>
            <person name="Henrissat B."/>
            <person name="Grigoriev I.V."/>
            <person name="Hibbett D.S."/>
            <person name="Martin F."/>
            <person name="Nordberg H.P."/>
            <person name="Cantor M.N."/>
            <person name="Hua S.X."/>
        </authorList>
    </citation>
    <scope>NUCLEOTIDE SEQUENCE [LARGE SCALE GENOMIC DNA]</scope>
    <source>
        <strain evidence="2 3">LaAM-08-1</strain>
    </source>
</reference>
<gene>
    <name evidence="2" type="ORF">K443DRAFT_144114</name>
</gene>
<dbReference type="HOGENOM" id="CLU_122015_0_0_1"/>
<feature type="transmembrane region" description="Helical" evidence="1">
    <location>
        <begin position="122"/>
        <end position="144"/>
    </location>
</feature>
<proteinExistence type="predicted"/>
<name>A0A0C9XZ82_9AGAR</name>
<keyword evidence="3" id="KW-1185">Reference proteome</keyword>
<reference evidence="3" key="2">
    <citation type="submission" date="2015-01" db="EMBL/GenBank/DDBJ databases">
        <title>Evolutionary Origins and Diversification of the Mycorrhizal Mutualists.</title>
        <authorList>
            <consortium name="DOE Joint Genome Institute"/>
            <consortium name="Mycorrhizal Genomics Consortium"/>
            <person name="Kohler A."/>
            <person name="Kuo A."/>
            <person name="Nagy L.G."/>
            <person name="Floudas D."/>
            <person name="Copeland A."/>
            <person name="Barry K.W."/>
            <person name="Cichocki N."/>
            <person name="Veneault-Fourrey C."/>
            <person name="LaButti K."/>
            <person name="Lindquist E.A."/>
            <person name="Lipzen A."/>
            <person name="Lundell T."/>
            <person name="Morin E."/>
            <person name="Murat C."/>
            <person name="Riley R."/>
            <person name="Ohm R."/>
            <person name="Sun H."/>
            <person name="Tunlid A."/>
            <person name="Henrissat B."/>
            <person name="Grigoriev I.V."/>
            <person name="Hibbett D.S."/>
            <person name="Martin F."/>
        </authorList>
    </citation>
    <scope>NUCLEOTIDE SEQUENCE [LARGE SCALE GENOMIC DNA]</scope>
    <source>
        <strain evidence="3">LaAM-08-1</strain>
    </source>
</reference>
<organism evidence="2 3">
    <name type="scientific">Laccaria amethystina LaAM-08-1</name>
    <dbReference type="NCBI Taxonomy" id="1095629"/>
    <lineage>
        <taxon>Eukaryota</taxon>
        <taxon>Fungi</taxon>
        <taxon>Dikarya</taxon>
        <taxon>Basidiomycota</taxon>
        <taxon>Agaricomycotina</taxon>
        <taxon>Agaricomycetes</taxon>
        <taxon>Agaricomycetidae</taxon>
        <taxon>Agaricales</taxon>
        <taxon>Agaricineae</taxon>
        <taxon>Hydnangiaceae</taxon>
        <taxon>Laccaria</taxon>
    </lineage>
</organism>
<keyword evidence="1" id="KW-0472">Membrane</keyword>
<dbReference type="OrthoDB" id="3187264at2759"/>
<protein>
    <submittedName>
        <fullName evidence="2">Unplaced genomic scaffold K443scaffold_1, whole genome shotgun sequence</fullName>
    </submittedName>
</protein>
<sequence length="156" mass="16801">MAPPPPKHVPWSQHTSRQVKLVLPGAAITYYLGTFHEFLWIFNGGGGSWGRTAALGAAILGFTTIVLFIYVLMMPWITGEEPNYQSWRESGVLSSIIPLLTASIVFGWLLTVTTLGQWSSLGYVKGVIGVSAVYALTFGLLGLVPAPKPAGVKRKA</sequence>
<keyword evidence="1" id="KW-0812">Transmembrane</keyword>